<keyword evidence="2" id="KW-1185">Reference proteome</keyword>
<comment type="caution">
    <text evidence="1">The sequence shown here is derived from an EMBL/GenBank/DDBJ whole genome shotgun (WGS) entry which is preliminary data.</text>
</comment>
<evidence type="ECO:0000313" key="2">
    <source>
        <dbReference type="Proteomes" id="UP000194798"/>
    </source>
</evidence>
<proteinExistence type="predicted"/>
<sequence length="147" mass="16211">MITISNDNEFRIELNKLSVSQQRAVAALFVENVLSLYEDDRIKRAVKLAENPATAEDELQMAHKMAKAASVESYTRCGADGDWRDQAGHFVAKAAATCVAPGAKENLAWDVAMYCRMARTCTNIARDESSESGENEAQYQLLSEFVG</sequence>
<evidence type="ECO:0000313" key="1">
    <source>
        <dbReference type="EMBL" id="OUD12200.1"/>
    </source>
</evidence>
<gene>
    <name evidence="1" type="ORF">TPSD3_13845</name>
</gene>
<name>A0A251X485_9GAMM</name>
<reference evidence="1 2" key="1">
    <citation type="submission" date="2016-12" db="EMBL/GenBank/DDBJ databases">
        <title>Thioflexothrix psekupsii D3 genome sequencing and assembly.</title>
        <authorList>
            <person name="Fomenkov A."/>
            <person name="Vincze T."/>
            <person name="Grabovich M."/>
            <person name="Anton B.P."/>
            <person name="Dubinina G."/>
            <person name="Orlova M."/>
            <person name="Belousova E."/>
            <person name="Roberts R.J."/>
        </authorList>
    </citation>
    <scope>NUCLEOTIDE SEQUENCE [LARGE SCALE GENOMIC DNA]</scope>
    <source>
        <strain evidence="1">D3</strain>
    </source>
</reference>
<accession>A0A251X485</accession>
<dbReference type="AlphaFoldDB" id="A0A251X485"/>
<dbReference type="Proteomes" id="UP000194798">
    <property type="component" value="Unassembled WGS sequence"/>
</dbReference>
<dbReference type="OrthoDB" id="5624898at2"/>
<dbReference type="EMBL" id="MSLT01000023">
    <property type="protein sequence ID" value="OUD12200.1"/>
    <property type="molecule type" value="Genomic_DNA"/>
</dbReference>
<protein>
    <submittedName>
        <fullName evidence="1">Uncharacterized protein</fullName>
    </submittedName>
</protein>
<organism evidence="1 2">
    <name type="scientific">Thioflexithrix psekupsensis</name>
    <dbReference type="NCBI Taxonomy" id="1570016"/>
    <lineage>
        <taxon>Bacteria</taxon>
        <taxon>Pseudomonadati</taxon>
        <taxon>Pseudomonadota</taxon>
        <taxon>Gammaproteobacteria</taxon>
        <taxon>Thiotrichales</taxon>
        <taxon>Thioflexithrix</taxon>
    </lineage>
</organism>
<dbReference type="RefSeq" id="WP_086489119.1">
    <property type="nucleotide sequence ID" value="NZ_MSLT01000023.1"/>
</dbReference>